<dbReference type="EMBL" id="JAGSXJ010000036">
    <property type="protein sequence ID" value="KAH6666545.1"/>
    <property type="molecule type" value="Genomic_DNA"/>
</dbReference>
<dbReference type="PANTHER" id="PTHR21310">
    <property type="entry name" value="AMINOGLYCOSIDE PHOSPHOTRANSFERASE-RELATED-RELATED"/>
    <property type="match status" value="1"/>
</dbReference>
<accession>A0A9P9A428</accession>
<dbReference type="InterPro" id="IPR011009">
    <property type="entry name" value="Kinase-like_dom_sf"/>
</dbReference>
<gene>
    <name evidence="2" type="ORF">F5X68DRAFT_236984</name>
</gene>
<sequence length="380" mass="42894">MPDGNGINYPVSLINANFTCIARFNRQKSYTDEGASAIATIRYLSKRTSLPLPEIYAFDLDPDNDIGAAVVLMERLPGKPLYRFFDDLSLDHKKAVITQISDLIVQFASVKFDKIGCLTPEGRTGPLITRGRIIRDDNSIVLDTPARTGGPFENTIDYMHHHADPESAELPELQDLYRETLKRLDASMEGRGHTMFDGPFAIRHIGPDGYGILFTQPSDGSPPKLTGLVDFEYTHSTPLWWVCDYPTLIQDDHMEPECYEDNAVLRPYLVSEMLKRLPTAEARTTFIDSLNATSCLAIHEFSNCFMDGPLGEEARLFWGQWYVKDMDGEDDGLAPGWRGPDEYYGQDGWPGRKEALRWIRDSVLDFVARLKSFGHRSGKK</sequence>
<protein>
    <recommendedName>
        <fullName evidence="1">Aminoglycoside phosphotransferase domain-containing protein</fullName>
    </recommendedName>
</protein>
<evidence type="ECO:0000259" key="1">
    <source>
        <dbReference type="Pfam" id="PF01636"/>
    </source>
</evidence>
<dbReference type="Proteomes" id="UP000770015">
    <property type="component" value="Unassembled WGS sequence"/>
</dbReference>
<proteinExistence type="predicted"/>
<dbReference type="Pfam" id="PF01636">
    <property type="entry name" value="APH"/>
    <property type="match status" value="1"/>
</dbReference>
<keyword evidence="3" id="KW-1185">Reference proteome</keyword>
<dbReference type="OrthoDB" id="10003767at2759"/>
<dbReference type="InterPro" id="IPR051678">
    <property type="entry name" value="AGP_Transferase"/>
</dbReference>
<dbReference type="AlphaFoldDB" id="A0A9P9A428"/>
<evidence type="ECO:0000313" key="3">
    <source>
        <dbReference type="Proteomes" id="UP000770015"/>
    </source>
</evidence>
<dbReference type="InterPro" id="IPR002575">
    <property type="entry name" value="Aminoglycoside_PTrfase"/>
</dbReference>
<feature type="domain" description="Aminoglycoside phosphotransferase" evidence="1">
    <location>
        <begin position="21"/>
        <end position="240"/>
    </location>
</feature>
<reference evidence="2" key="1">
    <citation type="journal article" date="2021" name="Nat. Commun.">
        <title>Genetic determinants of endophytism in the Arabidopsis root mycobiome.</title>
        <authorList>
            <person name="Mesny F."/>
            <person name="Miyauchi S."/>
            <person name="Thiergart T."/>
            <person name="Pickel B."/>
            <person name="Atanasova L."/>
            <person name="Karlsson M."/>
            <person name="Huettel B."/>
            <person name="Barry K.W."/>
            <person name="Haridas S."/>
            <person name="Chen C."/>
            <person name="Bauer D."/>
            <person name="Andreopoulos W."/>
            <person name="Pangilinan J."/>
            <person name="LaButti K."/>
            <person name="Riley R."/>
            <person name="Lipzen A."/>
            <person name="Clum A."/>
            <person name="Drula E."/>
            <person name="Henrissat B."/>
            <person name="Kohler A."/>
            <person name="Grigoriev I.V."/>
            <person name="Martin F.M."/>
            <person name="Hacquard S."/>
        </authorList>
    </citation>
    <scope>NUCLEOTIDE SEQUENCE</scope>
    <source>
        <strain evidence="2">MPI-SDFR-AT-0117</strain>
    </source>
</reference>
<dbReference type="PANTHER" id="PTHR21310:SF15">
    <property type="entry name" value="AMINOGLYCOSIDE PHOSPHOTRANSFERASE DOMAIN-CONTAINING PROTEIN"/>
    <property type="match status" value="1"/>
</dbReference>
<evidence type="ECO:0000313" key="2">
    <source>
        <dbReference type="EMBL" id="KAH6666545.1"/>
    </source>
</evidence>
<comment type="caution">
    <text evidence="2">The sequence shown here is derived from an EMBL/GenBank/DDBJ whole genome shotgun (WGS) entry which is preliminary data.</text>
</comment>
<name>A0A9P9A428_9PEZI</name>
<organism evidence="2 3">
    <name type="scientific">Plectosphaerella plurivora</name>
    <dbReference type="NCBI Taxonomy" id="936078"/>
    <lineage>
        <taxon>Eukaryota</taxon>
        <taxon>Fungi</taxon>
        <taxon>Dikarya</taxon>
        <taxon>Ascomycota</taxon>
        <taxon>Pezizomycotina</taxon>
        <taxon>Sordariomycetes</taxon>
        <taxon>Hypocreomycetidae</taxon>
        <taxon>Glomerellales</taxon>
        <taxon>Plectosphaerellaceae</taxon>
        <taxon>Plectosphaerella</taxon>
    </lineage>
</organism>
<dbReference type="SUPFAM" id="SSF56112">
    <property type="entry name" value="Protein kinase-like (PK-like)"/>
    <property type="match status" value="1"/>
</dbReference>